<protein>
    <recommendedName>
        <fullName evidence="12 13">DNA primase</fullName>
        <ecNumber evidence="12">2.7.7.101</ecNumber>
    </recommendedName>
</protein>
<dbReference type="InterPro" id="IPR016136">
    <property type="entry name" value="DNA_helicase_N/primase_C"/>
</dbReference>
<dbReference type="EC" id="2.7.7.101" evidence="12"/>
<keyword evidence="7 12" id="KW-0863">Zinc-finger</keyword>
<comment type="cofactor">
    <cofactor evidence="12 13">
        <name>Zn(2+)</name>
        <dbReference type="ChEBI" id="CHEBI:29105"/>
    </cofactor>
    <text evidence="12 13">Binds 1 zinc ion per monomer.</text>
</comment>
<name>A0ABZ2GWZ2_9GAMM</name>
<accession>A0ABZ2GWZ2</accession>
<dbReference type="PANTHER" id="PTHR30313">
    <property type="entry name" value="DNA PRIMASE"/>
    <property type="match status" value="1"/>
</dbReference>
<keyword evidence="8 12" id="KW-0862">Zinc</keyword>
<evidence type="ECO:0000256" key="1">
    <source>
        <dbReference type="ARBA" id="ARBA00022478"/>
    </source>
</evidence>
<dbReference type="Proteomes" id="UP001360424">
    <property type="component" value="Chromosome"/>
</dbReference>
<dbReference type="SUPFAM" id="SSF57783">
    <property type="entry name" value="Zinc beta-ribbon"/>
    <property type="match status" value="1"/>
</dbReference>
<evidence type="ECO:0000256" key="6">
    <source>
        <dbReference type="ARBA" id="ARBA00022723"/>
    </source>
</evidence>
<evidence type="ECO:0000313" key="17">
    <source>
        <dbReference type="Proteomes" id="UP001360424"/>
    </source>
</evidence>
<proteinExistence type="inferred from homology"/>
<evidence type="ECO:0000256" key="2">
    <source>
        <dbReference type="ARBA" id="ARBA00022515"/>
    </source>
</evidence>
<dbReference type="HAMAP" id="MF_00974">
    <property type="entry name" value="DNA_primase_DnaG"/>
    <property type="match status" value="1"/>
</dbReference>
<keyword evidence="3 12" id="KW-0808">Transferase</keyword>
<dbReference type="SMART" id="SM00766">
    <property type="entry name" value="DnaG_DnaB_bind"/>
    <property type="match status" value="1"/>
</dbReference>
<dbReference type="Pfam" id="PF13662">
    <property type="entry name" value="Toprim_4"/>
    <property type="match status" value="1"/>
</dbReference>
<evidence type="ECO:0000256" key="4">
    <source>
        <dbReference type="ARBA" id="ARBA00022695"/>
    </source>
</evidence>
<feature type="coiled-coil region" evidence="14">
    <location>
        <begin position="518"/>
        <end position="554"/>
    </location>
</feature>
<feature type="zinc finger region" description="CHC2-type" evidence="12">
    <location>
        <begin position="40"/>
        <end position="64"/>
    </location>
</feature>
<dbReference type="InterPro" id="IPR013173">
    <property type="entry name" value="DNA_primase_DnaG_DnaB-bd_dom"/>
</dbReference>
<dbReference type="CDD" id="cd03364">
    <property type="entry name" value="TOPRIM_DnaG_primases"/>
    <property type="match status" value="1"/>
</dbReference>
<dbReference type="RefSeq" id="WP_338521453.1">
    <property type="nucleotide sequence ID" value="NZ_CP135136.1"/>
</dbReference>
<dbReference type="InterPro" id="IPR006171">
    <property type="entry name" value="TOPRIM_dom"/>
</dbReference>
<evidence type="ECO:0000259" key="15">
    <source>
        <dbReference type="PROSITE" id="PS50880"/>
    </source>
</evidence>
<dbReference type="Pfam" id="PF10410">
    <property type="entry name" value="DnaB_bind"/>
    <property type="match status" value="1"/>
</dbReference>
<dbReference type="NCBIfam" id="TIGR01391">
    <property type="entry name" value="dnaG"/>
    <property type="match status" value="1"/>
</dbReference>
<organism evidence="16 17">
    <name type="scientific">Candidatus Legionella polyplacis</name>
    <dbReference type="NCBI Taxonomy" id="2005262"/>
    <lineage>
        <taxon>Bacteria</taxon>
        <taxon>Pseudomonadati</taxon>
        <taxon>Pseudomonadota</taxon>
        <taxon>Gammaproteobacteria</taxon>
        <taxon>Legionellales</taxon>
        <taxon>Legionellaceae</taxon>
        <taxon>Legionella</taxon>
    </lineage>
</organism>
<comment type="catalytic activity">
    <reaction evidence="12">
        <text>ssDNA + n NTP = ssDNA/pppN(pN)n-1 hybrid + (n-1) diphosphate.</text>
        <dbReference type="EC" id="2.7.7.101"/>
    </reaction>
</comment>
<dbReference type="InterPro" id="IPR037068">
    <property type="entry name" value="DNA_primase_core_N_sf"/>
</dbReference>
<reference evidence="16" key="1">
    <citation type="submission" date="2023-09" db="EMBL/GenBank/DDBJ databases">
        <title>Genomes of two closely related lineages of the louse Polyplax serrata with different host specificities.</title>
        <authorList>
            <person name="Martinu J."/>
            <person name="Tarabai H."/>
            <person name="Stefka J."/>
            <person name="Hypsa V."/>
        </authorList>
    </citation>
    <scope>NUCLEOTIDE SEQUENCE [LARGE SCALE GENOMIC DNA]</scope>
    <source>
        <strain evidence="16">HR10_N</strain>
    </source>
</reference>
<dbReference type="InterPro" id="IPR013264">
    <property type="entry name" value="DNAG_N"/>
</dbReference>
<evidence type="ECO:0000256" key="9">
    <source>
        <dbReference type="ARBA" id="ARBA00022842"/>
    </source>
</evidence>
<keyword evidence="5 12" id="KW-0235">DNA replication</keyword>
<dbReference type="PANTHER" id="PTHR30313:SF2">
    <property type="entry name" value="DNA PRIMASE"/>
    <property type="match status" value="1"/>
</dbReference>
<evidence type="ECO:0000313" key="16">
    <source>
        <dbReference type="EMBL" id="WWR11957.1"/>
    </source>
</evidence>
<dbReference type="SMART" id="SM00400">
    <property type="entry name" value="ZnF_CHCC"/>
    <property type="match status" value="1"/>
</dbReference>
<evidence type="ECO:0000256" key="8">
    <source>
        <dbReference type="ARBA" id="ARBA00022833"/>
    </source>
</evidence>
<dbReference type="PROSITE" id="PS50880">
    <property type="entry name" value="TOPRIM"/>
    <property type="match status" value="1"/>
</dbReference>
<gene>
    <name evidence="12 16" type="primary">dnaG</name>
    <name evidence="16" type="ORF">RQL38_02250</name>
</gene>
<dbReference type="Gene3D" id="1.20.50.20">
    <property type="entry name" value="DnaG, RNA polymerase domain, helical bundle"/>
    <property type="match status" value="1"/>
</dbReference>
<keyword evidence="11 12" id="KW-0804">Transcription</keyword>
<comment type="subunit">
    <text evidence="12">Monomer. Interacts with DnaB.</text>
</comment>
<evidence type="ECO:0000256" key="13">
    <source>
        <dbReference type="PIRNR" id="PIRNR002811"/>
    </source>
</evidence>
<dbReference type="Gene3D" id="1.10.860.10">
    <property type="entry name" value="DNAb Helicase, Chain A"/>
    <property type="match status" value="1"/>
</dbReference>
<dbReference type="Gene3D" id="3.90.980.10">
    <property type="entry name" value="DNA primase, catalytic core, N-terminal domain"/>
    <property type="match status" value="1"/>
</dbReference>
<keyword evidence="10 12" id="KW-0238">DNA-binding</keyword>
<dbReference type="SUPFAM" id="SSF56731">
    <property type="entry name" value="DNA primase core"/>
    <property type="match status" value="1"/>
</dbReference>
<sequence>MFPTDSQYIANIVLKQIDIVQIINNYLKLKKIGNNFTAYCPFHKEKTPSFKIETKKQFFYCFGCGKGGNAISFIMNYFNKNFSDSVKILTSKINTKINIIPNKNKLYYFTNTYNLLEKINSFYQNTLEKKGKNAIKYLKNRNIKIETIKFYQLGYAPKGFHTLIDKFKTHQQDLIDTGMIIKKNKKIYDRYQNRIMFPIHNHYGKIIGFGGRALEEKQSPKYINSPETTFFKKSFELYGLYQIAQTKINSIIIVEGYIDVITLFQNKIRNTVAVLGTSITNKHIEILKKYTKKIIFCFDGDLPGKKAAWNAMKICLSHINKELNIYFASLPNNQDPDEIIQKEGKKKFIHYINNSKSLDIYLLENFYKYFNTNSIIEKHKFIHTIKPYILKIQDEIYKELLLKEISKKIGIDINRLEHLINNYNNKTINIYNKENNFIKSKNPVLNIISLLIQYPEIIYKYNMNLNLLTDSNIIIKNIVKQIHENPKINTAILLEKWRNTSLFKYFIKLASWDYTLSKNNLLQEIKNYITILKKKKLETKIEKLIKKSKNKELTQTERTLLQNMIKKKHKTKKIKNY</sequence>
<dbReference type="InterPro" id="IPR006295">
    <property type="entry name" value="DNA_primase_DnaG"/>
</dbReference>
<dbReference type="Gene3D" id="3.40.1360.10">
    <property type="match status" value="1"/>
</dbReference>
<dbReference type="Gene3D" id="3.90.580.10">
    <property type="entry name" value="Zinc finger, CHC2-type domain"/>
    <property type="match status" value="1"/>
</dbReference>
<keyword evidence="9" id="KW-0460">Magnesium</keyword>
<feature type="domain" description="Toprim" evidence="15">
    <location>
        <begin position="249"/>
        <end position="331"/>
    </location>
</feature>
<dbReference type="InterPro" id="IPR030846">
    <property type="entry name" value="DnaG_bac"/>
</dbReference>
<keyword evidence="17" id="KW-1185">Reference proteome</keyword>
<dbReference type="Pfam" id="PF08278">
    <property type="entry name" value="DnaG_DnaB_bind"/>
    <property type="match status" value="1"/>
</dbReference>
<evidence type="ECO:0000256" key="12">
    <source>
        <dbReference type="HAMAP-Rule" id="MF_00974"/>
    </source>
</evidence>
<keyword evidence="6 12" id="KW-0479">Metal-binding</keyword>
<dbReference type="SMART" id="SM00493">
    <property type="entry name" value="TOPRIM"/>
    <property type="match status" value="1"/>
</dbReference>
<dbReference type="InterPro" id="IPR034151">
    <property type="entry name" value="TOPRIM_DnaG_bac"/>
</dbReference>
<evidence type="ECO:0000256" key="11">
    <source>
        <dbReference type="ARBA" id="ARBA00023163"/>
    </source>
</evidence>
<evidence type="ECO:0000256" key="10">
    <source>
        <dbReference type="ARBA" id="ARBA00023125"/>
    </source>
</evidence>
<dbReference type="SUPFAM" id="SSF117023">
    <property type="entry name" value="DNA primase DnaG, C-terminal domain"/>
    <property type="match status" value="1"/>
</dbReference>
<evidence type="ECO:0000256" key="3">
    <source>
        <dbReference type="ARBA" id="ARBA00022679"/>
    </source>
</evidence>
<dbReference type="InterPro" id="IPR050219">
    <property type="entry name" value="DnaG_primase"/>
</dbReference>
<evidence type="ECO:0000256" key="5">
    <source>
        <dbReference type="ARBA" id="ARBA00022705"/>
    </source>
</evidence>
<dbReference type="PIRSF" id="PIRSF002811">
    <property type="entry name" value="DnaG"/>
    <property type="match status" value="1"/>
</dbReference>
<keyword evidence="14" id="KW-0175">Coiled coil</keyword>
<dbReference type="InterPro" id="IPR036977">
    <property type="entry name" value="DNA_primase_Znf_CHC2"/>
</dbReference>
<comment type="function">
    <text evidence="12 13">RNA polymerase that catalyzes the synthesis of short RNA molecules used as primers for DNA polymerase during DNA replication.</text>
</comment>
<keyword evidence="2 12" id="KW-0639">Primosome</keyword>
<comment type="similarity">
    <text evidence="12 13">Belongs to the DnaG primase family.</text>
</comment>
<dbReference type="InterPro" id="IPR002694">
    <property type="entry name" value="Znf_CHC2"/>
</dbReference>
<dbReference type="EMBL" id="CP135136">
    <property type="protein sequence ID" value="WWR11957.1"/>
    <property type="molecule type" value="Genomic_DNA"/>
</dbReference>
<keyword evidence="4 12" id="KW-0548">Nucleotidyltransferase</keyword>
<comment type="domain">
    <text evidence="12">Contains an N-terminal zinc-binding domain, a central core domain that contains the primase activity, and a C-terminal DnaB-binding domain.</text>
</comment>
<dbReference type="Pfam" id="PF08275">
    <property type="entry name" value="DNAG_N"/>
    <property type="match status" value="1"/>
</dbReference>
<dbReference type="Pfam" id="PF01807">
    <property type="entry name" value="Zn_ribbon_DnaG"/>
    <property type="match status" value="1"/>
</dbReference>
<dbReference type="InterPro" id="IPR019475">
    <property type="entry name" value="DNA_primase_DnaB-bd"/>
</dbReference>
<evidence type="ECO:0000256" key="14">
    <source>
        <dbReference type="SAM" id="Coils"/>
    </source>
</evidence>
<evidence type="ECO:0000256" key="7">
    <source>
        <dbReference type="ARBA" id="ARBA00022771"/>
    </source>
</evidence>
<keyword evidence="1 12" id="KW-0240">DNA-directed RNA polymerase</keyword>